<protein>
    <submittedName>
        <fullName evidence="2">Uncharacterized protein</fullName>
    </submittedName>
</protein>
<evidence type="ECO:0000313" key="2">
    <source>
        <dbReference type="EMBL" id="ETO10934.1"/>
    </source>
</evidence>
<keyword evidence="3" id="KW-1185">Reference proteome</keyword>
<feature type="compositionally biased region" description="Polar residues" evidence="1">
    <location>
        <begin position="51"/>
        <end position="60"/>
    </location>
</feature>
<name>X6MAR4_RETFI</name>
<dbReference type="EMBL" id="ASPP01022965">
    <property type="protein sequence ID" value="ETO10934.1"/>
    <property type="molecule type" value="Genomic_DNA"/>
</dbReference>
<comment type="caution">
    <text evidence="2">The sequence shown here is derived from an EMBL/GenBank/DDBJ whole genome shotgun (WGS) entry which is preliminary data.</text>
</comment>
<feature type="region of interest" description="Disordered" evidence="1">
    <location>
        <begin position="354"/>
        <end position="379"/>
    </location>
</feature>
<dbReference type="Proteomes" id="UP000023152">
    <property type="component" value="Unassembled WGS sequence"/>
</dbReference>
<proteinExistence type="predicted"/>
<reference evidence="2 3" key="1">
    <citation type="journal article" date="2013" name="Curr. Biol.">
        <title>The Genome of the Foraminiferan Reticulomyxa filosa.</title>
        <authorList>
            <person name="Glockner G."/>
            <person name="Hulsmann N."/>
            <person name="Schleicher M."/>
            <person name="Noegel A.A."/>
            <person name="Eichinger L."/>
            <person name="Gallinger C."/>
            <person name="Pawlowski J."/>
            <person name="Sierra R."/>
            <person name="Euteneuer U."/>
            <person name="Pillet L."/>
            <person name="Moustafa A."/>
            <person name="Platzer M."/>
            <person name="Groth M."/>
            <person name="Szafranski K."/>
            <person name="Schliwa M."/>
        </authorList>
    </citation>
    <scope>NUCLEOTIDE SEQUENCE [LARGE SCALE GENOMIC DNA]</scope>
</reference>
<feature type="region of interest" description="Disordered" evidence="1">
    <location>
        <begin position="168"/>
        <end position="196"/>
    </location>
</feature>
<organism evidence="2 3">
    <name type="scientific">Reticulomyxa filosa</name>
    <dbReference type="NCBI Taxonomy" id="46433"/>
    <lineage>
        <taxon>Eukaryota</taxon>
        <taxon>Sar</taxon>
        <taxon>Rhizaria</taxon>
        <taxon>Retaria</taxon>
        <taxon>Foraminifera</taxon>
        <taxon>Monothalamids</taxon>
        <taxon>Reticulomyxidae</taxon>
        <taxon>Reticulomyxa</taxon>
    </lineage>
</organism>
<feature type="region of interest" description="Disordered" evidence="1">
    <location>
        <begin position="39"/>
        <end position="60"/>
    </location>
</feature>
<evidence type="ECO:0000313" key="3">
    <source>
        <dbReference type="Proteomes" id="UP000023152"/>
    </source>
</evidence>
<sequence>MSLYADSHVFGISGTSVGALRRKRNFGQMTNEHCGDVKTSRTMEDDMSPPTKKSNLSSTLKNEQKVADVRFLDTLAKSERETKKAIPQRAHRSVPLIIGHKRKYMFSESDNDINTLFCESMPTHCKCPKLSYDQLSPHQLEQKEGEAKLPAKPQLWCDDEKKNDDATSFFSSSQSSSVTSSSLSSSSLSSSSSPSSSCSSLALSPWEQSDLLKQLNVEEGSRKRLVIPKDAYGKRSLLQVLLGTPEPLNSKNGALVKYQDPMTTMFRVSCTHDRDGDGVDSNCKNINNHSTLKQYRCSNPINPFQGGFPFFKCTKSERWRVNDNANADEQKNNHDIQMEDSKINSTLDSIQTMSSGQDKVASYRVPKHASSKGDFMDID</sequence>
<gene>
    <name evidence="2" type="ORF">RFI_26441</name>
</gene>
<accession>X6MAR4</accession>
<feature type="compositionally biased region" description="Low complexity" evidence="1">
    <location>
        <begin position="171"/>
        <end position="196"/>
    </location>
</feature>
<dbReference type="AlphaFoldDB" id="X6MAR4"/>
<evidence type="ECO:0000256" key="1">
    <source>
        <dbReference type="SAM" id="MobiDB-lite"/>
    </source>
</evidence>